<evidence type="ECO:0000259" key="11">
    <source>
        <dbReference type="Pfam" id="PF00535"/>
    </source>
</evidence>
<evidence type="ECO:0000313" key="12">
    <source>
        <dbReference type="EMBL" id="MBM9458920.1"/>
    </source>
</evidence>
<accession>A0A939BXK1</accession>
<feature type="transmembrane region" description="Helical" evidence="10">
    <location>
        <begin position="51"/>
        <end position="71"/>
    </location>
</feature>
<reference evidence="12" key="1">
    <citation type="submission" date="2021-01" db="EMBL/GenBank/DDBJ databases">
        <title>Novel species in genus Nocardioides.</title>
        <authorList>
            <person name="Zhang G."/>
        </authorList>
    </citation>
    <scope>NUCLEOTIDE SEQUENCE</scope>
    <source>
        <strain evidence="12">Zg-536</strain>
    </source>
</reference>
<comment type="caution">
    <text evidence="12">The sequence shown here is derived from an EMBL/GenBank/DDBJ whole genome shotgun (WGS) entry which is preliminary data.</text>
</comment>
<dbReference type="Pfam" id="PF09997">
    <property type="entry name" value="DUF2238"/>
    <property type="match status" value="1"/>
</dbReference>
<proteinExistence type="inferred from homology"/>
<comment type="subcellular location">
    <subcellularLocation>
        <location evidence="1">Cell membrane</location>
    </subcellularLocation>
</comment>
<dbReference type="InterPro" id="IPR001173">
    <property type="entry name" value="Glyco_trans_2-like"/>
</dbReference>
<dbReference type="InterPro" id="IPR029044">
    <property type="entry name" value="Nucleotide-diphossugar_trans"/>
</dbReference>
<dbReference type="EMBL" id="JAERTX010000003">
    <property type="protein sequence ID" value="MBM9458920.1"/>
    <property type="molecule type" value="Genomic_DNA"/>
</dbReference>
<dbReference type="PANTHER" id="PTHR43646:SF2">
    <property type="entry name" value="GLYCOSYLTRANSFERASE 2-LIKE DOMAIN-CONTAINING PROTEIN"/>
    <property type="match status" value="1"/>
</dbReference>
<evidence type="ECO:0000256" key="9">
    <source>
        <dbReference type="ARBA" id="ARBA00040345"/>
    </source>
</evidence>
<name>A0A939BXK1_9ACTN</name>
<comment type="function">
    <text evidence="6">Catalyzes the glycosylation of 4,4'-diaponeurosporenoate, i.e. the esterification of glucose at the C1'' position with the carboxyl group of 4,4'-diaponeurosporenic acid, to form glycosyl-4,4'-diaponeurosporenoate. This is a step in the biosynthesis of staphyloxanthin, an orange pigment present in most staphylococci strains.</text>
</comment>
<dbReference type="Proteomes" id="UP000663791">
    <property type="component" value="Unassembled WGS sequence"/>
</dbReference>
<gene>
    <name evidence="12" type="ORF">JK386_03325</name>
</gene>
<organism evidence="12 13">
    <name type="scientific">Nocardioides faecalis</name>
    <dbReference type="NCBI Taxonomy" id="2803858"/>
    <lineage>
        <taxon>Bacteria</taxon>
        <taxon>Bacillati</taxon>
        <taxon>Actinomycetota</taxon>
        <taxon>Actinomycetes</taxon>
        <taxon>Propionibacteriales</taxon>
        <taxon>Nocardioidaceae</taxon>
        <taxon>Nocardioides</taxon>
    </lineage>
</organism>
<evidence type="ECO:0000256" key="1">
    <source>
        <dbReference type="ARBA" id="ARBA00004236"/>
    </source>
</evidence>
<feature type="transmembrane region" description="Helical" evidence="10">
    <location>
        <begin position="108"/>
        <end position="130"/>
    </location>
</feature>
<feature type="domain" description="Glycosyltransferase 2-like" evidence="11">
    <location>
        <begin position="193"/>
        <end position="347"/>
    </location>
</feature>
<dbReference type="SUPFAM" id="SSF53448">
    <property type="entry name" value="Nucleotide-diphospho-sugar transferases"/>
    <property type="match status" value="1"/>
</dbReference>
<keyword evidence="10" id="KW-0812">Transmembrane</keyword>
<evidence type="ECO:0000256" key="3">
    <source>
        <dbReference type="ARBA" id="ARBA00022676"/>
    </source>
</evidence>
<dbReference type="PANTHER" id="PTHR43646">
    <property type="entry name" value="GLYCOSYLTRANSFERASE"/>
    <property type="match status" value="1"/>
</dbReference>
<evidence type="ECO:0000256" key="10">
    <source>
        <dbReference type="SAM" id="Phobius"/>
    </source>
</evidence>
<dbReference type="AlphaFoldDB" id="A0A939BXK1"/>
<dbReference type="GO" id="GO:0016757">
    <property type="term" value="F:glycosyltransferase activity"/>
    <property type="evidence" value="ECO:0007669"/>
    <property type="project" value="UniProtKB-KW"/>
</dbReference>
<dbReference type="CDD" id="cd00761">
    <property type="entry name" value="Glyco_tranf_GTA_type"/>
    <property type="match status" value="1"/>
</dbReference>
<dbReference type="GO" id="GO:0005886">
    <property type="term" value="C:plasma membrane"/>
    <property type="evidence" value="ECO:0007669"/>
    <property type="project" value="UniProtKB-SubCell"/>
</dbReference>
<dbReference type="Pfam" id="PF00535">
    <property type="entry name" value="Glycos_transf_2"/>
    <property type="match status" value="1"/>
</dbReference>
<comment type="pathway">
    <text evidence="7">Carotenoid biosynthesis; staphyloxanthin biosynthesis; staphyloxanthin from farnesyl diphosphate: step 4/5.</text>
</comment>
<keyword evidence="5 10" id="KW-0472">Membrane</keyword>
<keyword evidence="13" id="KW-1185">Reference proteome</keyword>
<dbReference type="Gene3D" id="3.90.550.10">
    <property type="entry name" value="Spore Coat Polysaccharide Biosynthesis Protein SpsA, Chain A"/>
    <property type="match status" value="1"/>
</dbReference>
<evidence type="ECO:0000313" key="13">
    <source>
        <dbReference type="Proteomes" id="UP000663791"/>
    </source>
</evidence>
<feature type="transmembrane region" description="Helical" evidence="10">
    <location>
        <begin position="20"/>
        <end position="39"/>
    </location>
</feature>
<dbReference type="InterPro" id="IPR014509">
    <property type="entry name" value="YjdF-like"/>
</dbReference>
<keyword evidence="10" id="KW-1133">Transmembrane helix</keyword>
<evidence type="ECO:0000256" key="4">
    <source>
        <dbReference type="ARBA" id="ARBA00022679"/>
    </source>
</evidence>
<comment type="similarity">
    <text evidence="8">Belongs to the glycosyltransferase 2 family. CrtQ subfamily.</text>
</comment>
<dbReference type="RefSeq" id="WP_205290228.1">
    <property type="nucleotide sequence ID" value="NZ_CP074406.1"/>
</dbReference>
<evidence type="ECO:0000256" key="8">
    <source>
        <dbReference type="ARBA" id="ARBA00038120"/>
    </source>
</evidence>
<evidence type="ECO:0000256" key="2">
    <source>
        <dbReference type="ARBA" id="ARBA00022475"/>
    </source>
</evidence>
<sequence length="442" mass="47275">MRSADLVRVGAALSVAIASYAHGALGFALFFLVLGGCVLSRVLGVGRWVDLATCSVLLAAAWAAQLDWYVAVPWLDLVAHGLATPLVAVLAAQLLGRSGSLPDPARSGAGWPLALVVTGLGALGAVLWEAGEWFGHAVVDERIQVGYDDTMSDLLLGVLGSLVAGMLLARQAVRAAHTVGAHAVSGQGAPSVSVVIPVRDDAAALDVCLQRLSQQSLAPTEVVVVDNASSDDSAGVARRHGARVVTEPVVGIGAAAAAGYDAATGDIILRCDADTLPGPRWVELLVRELDDADLDVVTGLGYFHDVPRGLRAPLAVGYLGAYYVLTHLALGHTAIWGSNMALRRRSWLAVRDQVHREDPEVHDDMDLAFALGPRSRIRLVGVWVGVSARALHGRAQRKRRLDRARRTLTLNWQVSPPWLRWRDHYRSRTIQISSWVSRKPVR</sequence>
<evidence type="ECO:0000256" key="7">
    <source>
        <dbReference type="ARBA" id="ARBA00037904"/>
    </source>
</evidence>
<protein>
    <recommendedName>
        <fullName evidence="9">4,4'-diaponeurosporenoate glycosyltransferase</fullName>
    </recommendedName>
</protein>
<keyword evidence="4" id="KW-0808">Transferase</keyword>
<feature type="transmembrane region" description="Helical" evidence="10">
    <location>
        <begin position="150"/>
        <end position="169"/>
    </location>
</feature>
<keyword evidence="3" id="KW-0328">Glycosyltransferase</keyword>
<evidence type="ECO:0000256" key="6">
    <source>
        <dbReference type="ARBA" id="ARBA00037281"/>
    </source>
</evidence>
<evidence type="ECO:0000256" key="5">
    <source>
        <dbReference type="ARBA" id="ARBA00023136"/>
    </source>
</evidence>
<keyword evidence="2" id="KW-1003">Cell membrane</keyword>
<feature type="transmembrane region" description="Helical" evidence="10">
    <location>
        <begin position="77"/>
        <end position="96"/>
    </location>
</feature>